<gene>
    <name evidence="1" type="ORF">PR003_g7440</name>
</gene>
<name>A0A6A4FDW4_9STRA</name>
<keyword evidence="2" id="KW-1185">Reference proteome</keyword>
<protein>
    <submittedName>
        <fullName evidence="1">Uncharacterized protein</fullName>
    </submittedName>
</protein>
<accession>A0A6A4FDW4</accession>
<proteinExistence type="predicted"/>
<comment type="caution">
    <text evidence="1">The sequence shown here is derived from an EMBL/GenBank/DDBJ whole genome shotgun (WGS) entry which is preliminary data.</text>
</comment>
<evidence type="ECO:0000313" key="1">
    <source>
        <dbReference type="EMBL" id="KAE9346411.1"/>
    </source>
</evidence>
<dbReference type="EMBL" id="QXFT01000351">
    <property type="protein sequence ID" value="KAE9346411.1"/>
    <property type="molecule type" value="Genomic_DNA"/>
</dbReference>
<evidence type="ECO:0000313" key="2">
    <source>
        <dbReference type="Proteomes" id="UP000434957"/>
    </source>
</evidence>
<sequence length="35" mass="4294">MQTFKVCRSSVDSIWKLRWNPDAMTVARRSYFQRE</sequence>
<organism evidence="1 2">
    <name type="scientific">Phytophthora rubi</name>
    <dbReference type="NCBI Taxonomy" id="129364"/>
    <lineage>
        <taxon>Eukaryota</taxon>
        <taxon>Sar</taxon>
        <taxon>Stramenopiles</taxon>
        <taxon>Oomycota</taxon>
        <taxon>Peronosporomycetes</taxon>
        <taxon>Peronosporales</taxon>
        <taxon>Peronosporaceae</taxon>
        <taxon>Phytophthora</taxon>
    </lineage>
</organism>
<dbReference type="Proteomes" id="UP000434957">
    <property type="component" value="Unassembled WGS sequence"/>
</dbReference>
<dbReference type="AlphaFoldDB" id="A0A6A4FDW4"/>
<reference evidence="1 2" key="1">
    <citation type="submission" date="2018-08" db="EMBL/GenBank/DDBJ databases">
        <title>Genomic investigation of the strawberry pathogen Phytophthora fragariae indicates pathogenicity is determined by transcriptional variation in three key races.</title>
        <authorList>
            <person name="Adams T.M."/>
            <person name="Armitage A.D."/>
            <person name="Sobczyk M.K."/>
            <person name="Bates H.J."/>
            <person name="Dunwell J.M."/>
            <person name="Nellist C.F."/>
            <person name="Harrison R.J."/>
        </authorList>
    </citation>
    <scope>NUCLEOTIDE SEQUENCE [LARGE SCALE GENOMIC DNA]</scope>
    <source>
        <strain evidence="1 2">SCRP333</strain>
    </source>
</reference>